<evidence type="ECO:0000256" key="10">
    <source>
        <dbReference type="ARBA" id="ARBA00066687"/>
    </source>
</evidence>
<dbReference type="FunFam" id="1.10.1040.10:FF:000001">
    <property type="entry name" value="Glycerol-3-phosphate dehydrogenase [NAD(P)+]"/>
    <property type="match status" value="1"/>
</dbReference>
<comment type="pathway">
    <text evidence="13">Membrane lipid metabolism; glycerophospholipid metabolism.</text>
</comment>
<dbReference type="PANTHER" id="PTHR11728:SF1">
    <property type="entry name" value="GLYCEROL-3-PHOSPHATE DEHYDROGENASE [NAD(+)] 2, CHLOROPLASTIC"/>
    <property type="match status" value="1"/>
</dbReference>
<reference evidence="20 21" key="1">
    <citation type="submission" date="2018-08" db="EMBL/GenBank/DDBJ databases">
        <title>A genome reference for cultivated species of the human gut microbiota.</title>
        <authorList>
            <person name="Zou Y."/>
            <person name="Xue W."/>
            <person name="Luo G."/>
        </authorList>
    </citation>
    <scope>NUCLEOTIDE SEQUENCE [LARGE SCALE GENOMIC DNA]</scope>
    <source>
        <strain evidence="20 21">TF08-14</strain>
    </source>
</reference>
<keyword evidence="8 13" id="KW-1208">Phospholipid metabolism</keyword>
<dbReference type="GO" id="GO:0005829">
    <property type="term" value="C:cytosol"/>
    <property type="evidence" value="ECO:0007669"/>
    <property type="project" value="TreeGrafter"/>
</dbReference>
<evidence type="ECO:0000313" key="21">
    <source>
        <dbReference type="Proteomes" id="UP000260943"/>
    </source>
</evidence>
<feature type="binding site" evidence="13">
    <location>
        <position position="253"/>
    </location>
    <ligand>
        <name>NADPH</name>
        <dbReference type="ChEBI" id="CHEBI:57783"/>
    </ligand>
</feature>
<dbReference type="InterPro" id="IPR036291">
    <property type="entry name" value="NAD(P)-bd_dom_sf"/>
</dbReference>
<feature type="binding site" evidence="13">
    <location>
        <position position="134"/>
    </location>
    <ligand>
        <name>sn-glycerol 3-phosphate</name>
        <dbReference type="ChEBI" id="CHEBI:57597"/>
    </ligand>
</feature>
<dbReference type="SUPFAM" id="SSF48179">
    <property type="entry name" value="6-phosphogluconate dehydrogenase C-terminal domain-like"/>
    <property type="match status" value="1"/>
</dbReference>
<feature type="binding site" evidence="13">
    <location>
        <position position="242"/>
    </location>
    <ligand>
        <name>sn-glycerol 3-phosphate</name>
        <dbReference type="ChEBI" id="CHEBI:57597"/>
    </ligand>
</feature>
<comment type="function">
    <text evidence="13">Catalyzes the reduction of the glycolytic intermediate dihydroxyacetone phosphate (DHAP) to sn-glycerol 3-phosphate (G3P), the key precursor for phospholipid synthesis.</text>
</comment>
<dbReference type="InterPro" id="IPR006109">
    <property type="entry name" value="G3P_DH_NAD-dep_C"/>
</dbReference>
<evidence type="ECO:0000313" key="20">
    <source>
        <dbReference type="EMBL" id="RGL07125.1"/>
    </source>
</evidence>
<keyword evidence="7 13" id="KW-0594">Phospholipid biosynthesis</keyword>
<evidence type="ECO:0000256" key="11">
    <source>
        <dbReference type="ARBA" id="ARBA00069372"/>
    </source>
</evidence>
<dbReference type="InterPro" id="IPR013328">
    <property type="entry name" value="6PGD_dom2"/>
</dbReference>
<dbReference type="NCBIfam" id="NF000940">
    <property type="entry name" value="PRK00094.1-2"/>
    <property type="match status" value="1"/>
</dbReference>
<dbReference type="AlphaFoldDB" id="A0A3E4QNK4"/>
<feature type="binding site" evidence="13">
    <location>
        <position position="105"/>
    </location>
    <ligand>
        <name>sn-glycerol 3-phosphate</name>
        <dbReference type="ChEBI" id="CHEBI:57597"/>
    </ligand>
</feature>
<dbReference type="InterPro" id="IPR011128">
    <property type="entry name" value="G3P_DH_NAD-dep_N"/>
</dbReference>
<sequence length="335" mass="35038">MKIALIGAGSWGTAVAGLVADSVDSVAMWAHSPQTADGINSNHVNPRYLDGYRLPDNVTASSSLQEVIDGAEGVIFAVPSTHLRSVAHEAAVYLDDSVPVLCLTKGVELTSGLLMTEVIGDEIGHPERIAALSGPNHAEEICRGGLSAAVIASEDPEVAEFFKAALISPAFRVYVSPDVVGVEMCGATKNIIAIVCGISAGSGYGDNTLALIMTRGLAEISRLVHARGGDPMTCMGLAGMGDLVATCTSEHSRNRSFGVAFAGGTSLDEYQQRSHMVVEGAAAARSVSELARELGVDAPLTFALERTLYHGGTLAEALELLTDRFPTQEFYGMDD</sequence>
<dbReference type="HAMAP" id="MF_00394">
    <property type="entry name" value="NAD_Glyc3P_dehydrog"/>
    <property type="match status" value="1"/>
</dbReference>
<keyword evidence="6 13" id="KW-0443">Lipid metabolism</keyword>
<dbReference type="FunFam" id="3.40.50.720:FF:000019">
    <property type="entry name" value="Glycerol-3-phosphate dehydrogenase [NAD(P)+]"/>
    <property type="match status" value="1"/>
</dbReference>
<feature type="binding site" evidence="13">
    <location>
        <position position="48"/>
    </location>
    <ligand>
        <name>NADPH</name>
        <dbReference type="ChEBI" id="CHEBI:57783"/>
    </ligand>
</feature>
<evidence type="ECO:0000256" key="17">
    <source>
        <dbReference type="RuleBase" id="RU000437"/>
    </source>
</evidence>
<dbReference type="PANTHER" id="PTHR11728">
    <property type="entry name" value="GLYCEROL-3-PHOSPHATE DEHYDROGENASE"/>
    <property type="match status" value="1"/>
</dbReference>
<dbReference type="GO" id="GO:0046167">
    <property type="term" value="P:glycerol-3-phosphate biosynthetic process"/>
    <property type="evidence" value="ECO:0007669"/>
    <property type="project" value="UniProtKB-UniRule"/>
</dbReference>
<feature type="binding site" evidence="16">
    <location>
        <position position="253"/>
    </location>
    <ligand>
        <name>NAD(+)</name>
        <dbReference type="ChEBI" id="CHEBI:57540"/>
    </ligand>
</feature>
<evidence type="ECO:0000256" key="7">
    <source>
        <dbReference type="ARBA" id="ARBA00023209"/>
    </source>
</evidence>
<evidence type="ECO:0000256" key="12">
    <source>
        <dbReference type="ARBA" id="ARBA00080511"/>
    </source>
</evidence>
<keyword evidence="4 13" id="KW-0560">Oxidoreductase</keyword>
<dbReference type="RefSeq" id="WP_117680429.1">
    <property type="nucleotide sequence ID" value="NZ_CAJJKC010000003.1"/>
</dbReference>
<feature type="active site" description="Proton acceptor" evidence="13 14">
    <location>
        <position position="189"/>
    </location>
</feature>
<dbReference type="Pfam" id="PF07479">
    <property type="entry name" value="NAD_Gly3P_dh_C"/>
    <property type="match status" value="1"/>
</dbReference>
<name>A0A3E4QNK4_9ACTN</name>
<dbReference type="EC" id="1.1.1.94" evidence="10 13"/>
<keyword evidence="13" id="KW-0547">Nucleotide-binding</keyword>
<evidence type="ECO:0000256" key="9">
    <source>
        <dbReference type="ARBA" id="ARBA00052716"/>
    </source>
</evidence>
<dbReference type="Proteomes" id="UP000260943">
    <property type="component" value="Unassembled WGS sequence"/>
</dbReference>
<keyword evidence="13" id="KW-0963">Cytoplasm</keyword>
<evidence type="ECO:0000256" key="6">
    <source>
        <dbReference type="ARBA" id="ARBA00023098"/>
    </source>
</evidence>
<organism evidence="20 21">
    <name type="scientific">Collinsella tanakaei</name>
    <dbReference type="NCBI Taxonomy" id="626935"/>
    <lineage>
        <taxon>Bacteria</taxon>
        <taxon>Bacillati</taxon>
        <taxon>Actinomycetota</taxon>
        <taxon>Coriobacteriia</taxon>
        <taxon>Coriobacteriales</taxon>
        <taxon>Coriobacteriaceae</taxon>
        <taxon>Collinsella</taxon>
    </lineage>
</organism>
<dbReference type="PIRSF" id="PIRSF000114">
    <property type="entry name" value="Glycerol-3-P_dh"/>
    <property type="match status" value="1"/>
</dbReference>
<feature type="binding site" evidence="15">
    <location>
        <begin position="253"/>
        <end position="254"/>
    </location>
    <ligand>
        <name>substrate</name>
    </ligand>
</feature>
<feature type="binding site" evidence="13">
    <location>
        <position position="11"/>
    </location>
    <ligand>
        <name>NADPH</name>
        <dbReference type="ChEBI" id="CHEBI:57783"/>
    </ligand>
</feature>
<feature type="binding site" evidence="15">
    <location>
        <position position="105"/>
    </location>
    <ligand>
        <name>substrate</name>
    </ligand>
</feature>
<evidence type="ECO:0000256" key="4">
    <source>
        <dbReference type="ARBA" id="ARBA00023002"/>
    </source>
</evidence>
<dbReference type="PRINTS" id="PR00077">
    <property type="entry name" value="GPDHDRGNASE"/>
</dbReference>
<evidence type="ECO:0000256" key="2">
    <source>
        <dbReference type="ARBA" id="ARBA00022516"/>
    </source>
</evidence>
<feature type="binding site" evidence="13">
    <location>
        <position position="252"/>
    </location>
    <ligand>
        <name>sn-glycerol 3-phosphate</name>
        <dbReference type="ChEBI" id="CHEBI:57597"/>
    </ligand>
</feature>
<comment type="subcellular location">
    <subcellularLocation>
        <location evidence="13">Cytoplasm</location>
    </subcellularLocation>
</comment>
<feature type="binding site" evidence="13">
    <location>
        <position position="277"/>
    </location>
    <ligand>
        <name>NADPH</name>
        <dbReference type="ChEBI" id="CHEBI:57783"/>
    </ligand>
</feature>
<evidence type="ECO:0000256" key="5">
    <source>
        <dbReference type="ARBA" id="ARBA00023027"/>
    </source>
</evidence>
<evidence type="ECO:0000256" key="16">
    <source>
        <dbReference type="PIRSR" id="PIRSR000114-3"/>
    </source>
</evidence>
<comment type="catalytic activity">
    <reaction evidence="9">
        <text>sn-glycerol 3-phosphate + NADP(+) = dihydroxyacetone phosphate + NADPH + H(+)</text>
        <dbReference type="Rhea" id="RHEA:11096"/>
        <dbReference type="ChEBI" id="CHEBI:15378"/>
        <dbReference type="ChEBI" id="CHEBI:57597"/>
        <dbReference type="ChEBI" id="CHEBI:57642"/>
        <dbReference type="ChEBI" id="CHEBI:57783"/>
        <dbReference type="ChEBI" id="CHEBI:58349"/>
        <dbReference type="EC" id="1.1.1.94"/>
    </reaction>
    <physiologicalReaction direction="right-to-left" evidence="9">
        <dbReference type="Rhea" id="RHEA:11098"/>
    </physiologicalReaction>
</comment>
<keyword evidence="3 13" id="KW-0521">NADP</keyword>
<evidence type="ECO:0000259" key="18">
    <source>
        <dbReference type="Pfam" id="PF01210"/>
    </source>
</evidence>
<evidence type="ECO:0000256" key="14">
    <source>
        <dbReference type="PIRSR" id="PIRSR000114-1"/>
    </source>
</evidence>
<dbReference type="UniPathway" id="UPA00940"/>
<comment type="caution">
    <text evidence="13">Lacks conserved residue(s) required for the propagation of feature annotation.</text>
</comment>
<proteinExistence type="inferred from homology"/>
<evidence type="ECO:0000256" key="8">
    <source>
        <dbReference type="ARBA" id="ARBA00023264"/>
    </source>
</evidence>
<keyword evidence="5 13" id="KW-0520">NAD</keyword>
<dbReference type="Gene3D" id="3.40.50.720">
    <property type="entry name" value="NAD(P)-binding Rossmann-like Domain"/>
    <property type="match status" value="1"/>
</dbReference>
<dbReference type="EMBL" id="QSRJ01000020">
    <property type="protein sequence ID" value="RGL07125.1"/>
    <property type="molecule type" value="Genomic_DNA"/>
</dbReference>
<dbReference type="GO" id="GO:0051287">
    <property type="term" value="F:NAD binding"/>
    <property type="evidence" value="ECO:0007669"/>
    <property type="project" value="InterPro"/>
</dbReference>
<evidence type="ECO:0000256" key="3">
    <source>
        <dbReference type="ARBA" id="ARBA00022857"/>
    </source>
</evidence>
<dbReference type="InterPro" id="IPR006168">
    <property type="entry name" value="G3P_DH_NAD-dep"/>
</dbReference>
<dbReference type="GO" id="GO:0046168">
    <property type="term" value="P:glycerol-3-phosphate catabolic process"/>
    <property type="evidence" value="ECO:0007669"/>
    <property type="project" value="InterPro"/>
</dbReference>
<feature type="binding site" evidence="13">
    <location>
        <position position="254"/>
    </location>
    <ligand>
        <name>sn-glycerol 3-phosphate</name>
        <dbReference type="ChEBI" id="CHEBI:57597"/>
    </ligand>
</feature>
<comment type="similarity">
    <text evidence="1 13 17">Belongs to the NAD-dependent glycerol-3-phosphate dehydrogenase family.</text>
</comment>
<evidence type="ECO:0000256" key="15">
    <source>
        <dbReference type="PIRSR" id="PIRSR000114-2"/>
    </source>
</evidence>
<dbReference type="Gene3D" id="1.10.1040.10">
    <property type="entry name" value="N-(1-d-carboxylethyl)-l-norvaline Dehydrogenase, domain 2"/>
    <property type="match status" value="1"/>
</dbReference>
<dbReference type="GO" id="GO:0008654">
    <property type="term" value="P:phospholipid biosynthetic process"/>
    <property type="evidence" value="ECO:0007669"/>
    <property type="project" value="UniProtKB-KW"/>
</dbReference>
<feature type="binding site" evidence="16">
    <location>
        <position position="138"/>
    </location>
    <ligand>
        <name>NAD(+)</name>
        <dbReference type="ChEBI" id="CHEBI:57540"/>
    </ligand>
</feature>
<evidence type="ECO:0000256" key="13">
    <source>
        <dbReference type="HAMAP-Rule" id="MF_00394"/>
    </source>
</evidence>
<feature type="binding site" evidence="16">
    <location>
        <begin position="7"/>
        <end position="12"/>
    </location>
    <ligand>
        <name>NAD(+)</name>
        <dbReference type="ChEBI" id="CHEBI:57540"/>
    </ligand>
</feature>
<comment type="catalytic activity">
    <reaction evidence="13">
        <text>sn-glycerol 3-phosphate + NAD(+) = dihydroxyacetone phosphate + NADH + H(+)</text>
        <dbReference type="Rhea" id="RHEA:11092"/>
        <dbReference type="ChEBI" id="CHEBI:15378"/>
        <dbReference type="ChEBI" id="CHEBI:57540"/>
        <dbReference type="ChEBI" id="CHEBI:57597"/>
        <dbReference type="ChEBI" id="CHEBI:57642"/>
        <dbReference type="ChEBI" id="CHEBI:57945"/>
        <dbReference type="EC" id="1.1.1.94"/>
    </reaction>
</comment>
<feature type="binding site" evidence="13">
    <location>
        <position position="105"/>
    </location>
    <ligand>
        <name>NADPH</name>
        <dbReference type="ChEBI" id="CHEBI:57783"/>
    </ligand>
</feature>
<gene>
    <name evidence="13" type="primary">gpsA</name>
    <name evidence="20" type="ORF">DXC81_10975</name>
</gene>
<protein>
    <recommendedName>
        <fullName evidence="11 13">Glycerol-3-phosphate dehydrogenase [NAD(P)+]</fullName>
        <ecNumber evidence="10 13">1.1.1.94</ecNumber>
    </recommendedName>
    <alternativeName>
        <fullName evidence="13">NAD(P)(+)-dependent glycerol-3-phosphate dehydrogenase</fullName>
    </alternativeName>
    <alternativeName>
        <fullName evidence="12 13">NAD(P)H-dependent dihydroxyacetone-phosphate reductase</fullName>
    </alternativeName>
</protein>
<evidence type="ECO:0000259" key="19">
    <source>
        <dbReference type="Pfam" id="PF07479"/>
    </source>
</evidence>
<dbReference type="Pfam" id="PF01210">
    <property type="entry name" value="NAD_Gly3P_dh_N"/>
    <property type="match status" value="1"/>
</dbReference>
<feature type="binding site" evidence="13">
    <location>
        <position position="138"/>
    </location>
    <ligand>
        <name>NADPH</name>
        <dbReference type="ChEBI" id="CHEBI:57783"/>
    </ligand>
</feature>
<dbReference type="GO" id="GO:0141152">
    <property type="term" value="F:glycerol-3-phosphate dehydrogenase (NAD+) activity"/>
    <property type="evidence" value="ECO:0007669"/>
    <property type="project" value="RHEA"/>
</dbReference>
<accession>A0A3E4QNK4</accession>
<dbReference type="NCBIfam" id="NF000942">
    <property type="entry name" value="PRK00094.1-4"/>
    <property type="match status" value="1"/>
</dbReference>
<feature type="domain" description="Glycerol-3-phosphate dehydrogenase NAD-dependent C-terminal" evidence="19">
    <location>
        <begin position="178"/>
        <end position="318"/>
    </location>
</feature>
<dbReference type="GO" id="GO:0141153">
    <property type="term" value="F:glycerol-3-phosphate dehydrogenase (NADP+) activity"/>
    <property type="evidence" value="ECO:0007669"/>
    <property type="project" value="RHEA"/>
</dbReference>
<dbReference type="SUPFAM" id="SSF51735">
    <property type="entry name" value="NAD(P)-binding Rossmann-fold domains"/>
    <property type="match status" value="1"/>
</dbReference>
<dbReference type="InterPro" id="IPR008927">
    <property type="entry name" value="6-PGluconate_DH-like_C_sf"/>
</dbReference>
<keyword evidence="2 13" id="KW-0444">Lipid biosynthesis</keyword>
<feature type="binding site" evidence="13">
    <location>
        <position position="253"/>
    </location>
    <ligand>
        <name>sn-glycerol 3-phosphate</name>
        <dbReference type="ChEBI" id="CHEBI:57597"/>
    </ligand>
</feature>
<feature type="binding site" evidence="13">
    <location>
        <position position="279"/>
    </location>
    <ligand>
        <name>NADPH</name>
        <dbReference type="ChEBI" id="CHEBI:57783"/>
    </ligand>
</feature>
<comment type="caution">
    <text evidence="20">The sequence shown here is derived from an EMBL/GenBank/DDBJ whole genome shotgun (WGS) entry which is preliminary data.</text>
</comment>
<dbReference type="GO" id="GO:0005975">
    <property type="term" value="P:carbohydrate metabolic process"/>
    <property type="evidence" value="ECO:0007669"/>
    <property type="project" value="InterPro"/>
</dbReference>
<evidence type="ECO:0000256" key="1">
    <source>
        <dbReference type="ARBA" id="ARBA00011009"/>
    </source>
</evidence>
<feature type="binding site" evidence="13">
    <location>
        <position position="10"/>
    </location>
    <ligand>
        <name>NADPH</name>
        <dbReference type="ChEBI" id="CHEBI:57783"/>
    </ligand>
</feature>
<dbReference type="GO" id="GO:0006650">
    <property type="term" value="P:glycerophospholipid metabolic process"/>
    <property type="evidence" value="ECO:0007669"/>
    <property type="project" value="UniProtKB-UniRule"/>
</dbReference>
<feature type="domain" description="Glycerol-3-phosphate dehydrogenase NAD-dependent N-terminal" evidence="18">
    <location>
        <begin position="2"/>
        <end position="158"/>
    </location>
</feature>
<feature type="binding site" evidence="13">
    <location>
        <position position="31"/>
    </location>
    <ligand>
        <name>NADPH</name>
        <dbReference type="ChEBI" id="CHEBI:57783"/>
    </ligand>
</feature>
<feature type="binding site" evidence="13">
    <location>
        <position position="189"/>
    </location>
    <ligand>
        <name>sn-glycerol 3-phosphate</name>
        <dbReference type="ChEBI" id="CHEBI:57597"/>
    </ligand>
</feature>